<dbReference type="InterPro" id="IPR036197">
    <property type="entry name" value="NarG-like_sf"/>
</dbReference>
<dbReference type="GO" id="GO:0020037">
    <property type="term" value="F:heme binding"/>
    <property type="evidence" value="ECO:0007669"/>
    <property type="project" value="TreeGrafter"/>
</dbReference>
<dbReference type="GO" id="GO:0009325">
    <property type="term" value="C:nitrate reductase complex"/>
    <property type="evidence" value="ECO:0007669"/>
    <property type="project" value="InterPro"/>
</dbReference>
<evidence type="ECO:0000256" key="6">
    <source>
        <dbReference type="ARBA" id="ARBA00022723"/>
    </source>
</evidence>
<keyword evidence="2" id="KW-0813">Transport</keyword>
<proteinExistence type="predicted"/>
<dbReference type="SUPFAM" id="SSF103501">
    <property type="entry name" value="Respiratory nitrate reductase 1 gamma chain"/>
    <property type="match status" value="1"/>
</dbReference>
<dbReference type="GO" id="GO:0005886">
    <property type="term" value="C:plasma membrane"/>
    <property type="evidence" value="ECO:0007669"/>
    <property type="project" value="UniProtKB-SubCell"/>
</dbReference>
<evidence type="ECO:0000256" key="3">
    <source>
        <dbReference type="ARBA" id="ARBA00022475"/>
    </source>
</evidence>
<dbReference type="AlphaFoldDB" id="A0A381RVL1"/>
<dbReference type="InterPro" id="IPR051936">
    <property type="entry name" value="Heme-iron_electron_transfer"/>
</dbReference>
<dbReference type="InterPro" id="IPR023234">
    <property type="entry name" value="NarG-like_domain"/>
</dbReference>
<evidence type="ECO:0000256" key="9">
    <source>
        <dbReference type="ARBA" id="ARBA00023002"/>
    </source>
</evidence>
<feature type="transmembrane region" description="Helical" evidence="13">
    <location>
        <begin position="47"/>
        <end position="72"/>
    </location>
</feature>
<feature type="transmembrane region" description="Helical" evidence="13">
    <location>
        <begin position="125"/>
        <end position="144"/>
    </location>
</feature>
<evidence type="ECO:0000256" key="10">
    <source>
        <dbReference type="ARBA" id="ARBA00023004"/>
    </source>
</evidence>
<evidence type="ECO:0000313" key="15">
    <source>
        <dbReference type="EMBL" id="SUZ95119.1"/>
    </source>
</evidence>
<feature type="transmembrane region" description="Helical" evidence="13">
    <location>
        <begin position="179"/>
        <end position="197"/>
    </location>
</feature>
<evidence type="ECO:0000256" key="11">
    <source>
        <dbReference type="ARBA" id="ARBA00023063"/>
    </source>
</evidence>
<feature type="transmembrane region" description="Helical" evidence="13">
    <location>
        <begin position="6"/>
        <end position="26"/>
    </location>
</feature>
<evidence type="ECO:0000256" key="12">
    <source>
        <dbReference type="ARBA" id="ARBA00023136"/>
    </source>
</evidence>
<dbReference type="Gene3D" id="1.20.950.20">
    <property type="entry name" value="Transmembrane di-heme cytochromes, Chain C"/>
    <property type="match status" value="1"/>
</dbReference>
<evidence type="ECO:0000259" key="14">
    <source>
        <dbReference type="Pfam" id="PF02665"/>
    </source>
</evidence>
<dbReference type="GO" id="GO:0019645">
    <property type="term" value="P:anaerobic electron transport chain"/>
    <property type="evidence" value="ECO:0007669"/>
    <property type="project" value="TreeGrafter"/>
</dbReference>
<keyword evidence="5 13" id="KW-0812">Transmembrane</keyword>
<dbReference type="InterPro" id="IPR003816">
    <property type="entry name" value="Nitrate_red_gam"/>
</dbReference>
<keyword evidence="4" id="KW-0349">Heme</keyword>
<dbReference type="PANTHER" id="PTHR30598:SF3">
    <property type="entry name" value="RESPIRATORY NITRATE REDUCTASE 1 GAMMA CHAIN"/>
    <property type="match status" value="1"/>
</dbReference>
<dbReference type="GO" id="GO:0009055">
    <property type="term" value="F:electron transfer activity"/>
    <property type="evidence" value="ECO:0007669"/>
    <property type="project" value="TreeGrafter"/>
</dbReference>
<dbReference type="GO" id="GO:0042128">
    <property type="term" value="P:nitrate assimilation"/>
    <property type="evidence" value="ECO:0007669"/>
    <property type="project" value="UniProtKB-KW"/>
</dbReference>
<evidence type="ECO:0000256" key="8">
    <source>
        <dbReference type="ARBA" id="ARBA00022989"/>
    </source>
</evidence>
<dbReference type="Pfam" id="PF02665">
    <property type="entry name" value="Nitrate_red_gam"/>
    <property type="match status" value="1"/>
</dbReference>
<name>A0A381RVL1_9ZZZZ</name>
<evidence type="ECO:0000256" key="5">
    <source>
        <dbReference type="ARBA" id="ARBA00022692"/>
    </source>
</evidence>
<organism evidence="15">
    <name type="scientific">marine metagenome</name>
    <dbReference type="NCBI Taxonomy" id="408172"/>
    <lineage>
        <taxon>unclassified sequences</taxon>
        <taxon>metagenomes</taxon>
        <taxon>ecological metagenomes</taxon>
    </lineage>
</organism>
<gene>
    <name evidence="15" type="ORF">METZ01_LOCUS47973</name>
</gene>
<keyword evidence="7" id="KW-0249">Electron transport</keyword>
<reference evidence="15" key="1">
    <citation type="submission" date="2018-05" db="EMBL/GenBank/DDBJ databases">
        <authorList>
            <person name="Lanie J.A."/>
            <person name="Ng W.-L."/>
            <person name="Kazmierczak K.M."/>
            <person name="Andrzejewski T.M."/>
            <person name="Davidsen T.M."/>
            <person name="Wayne K.J."/>
            <person name="Tettelin H."/>
            <person name="Glass J.I."/>
            <person name="Rusch D."/>
            <person name="Podicherti R."/>
            <person name="Tsui H.-C.T."/>
            <person name="Winkler M.E."/>
        </authorList>
    </citation>
    <scope>NUCLEOTIDE SEQUENCE</scope>
</reference>
<comment type="subcellular location">
    <subcellularLocation>
        <location evidence="1">Cell membrane</location>
        <topology evidence="1">Multi-pass membrane protein</topology>
    </subcellularLocation>
</comment>
<feature type="transmembrane region" description="Helical" evidence="13">
    <location>
        <begin position="92"/>
        <end position="113"/>
    </location>
</feature>
<evidence type="ECO:0000256" key="2">
    <source>
        <dbReference type="ARBA" id="ARBA00022448"/>
    </source>
</evidence>
<dbReference type="GO" id="GO:0008940">
    <property type="term" value="F:nitrate reductase activity"/>
    <property type="evidence" value="ECO:0007669"/>
    <property type="project" value="InterPro"/>
</dbReference>
<dbReference type="EMBL" id="UINC01002296">
    <property type="protein sequence ID" value="SUZ95119.1"/>
    <property type="molecule type" value="Genomic_DNA"/>
</dbReference>
<keyword evidence="11" id="KW-0534">Nitrate assimilation</keyword>
<dbReference type="GO" id="GO:0046872">
    <property type="term" value="F:metal ion binding"/>
    <property type="evidence" value="ECO:0007669"/>
    <property type="project" value="UniProtKB-KW"/>
</dbReference>
<feature type="domain" description="NarG-like" evidence="14">
    <location>
        <begin position="5"/>
        <end position="220"/>
    </location>
</feature>
<evidence type="ECO:0000256" key="7">
    <source>
        <dbReference type="ARBA" id="ARBA00022982"/>
    </source>
</evidence>
<evidence type="ECO:0000256" key="1">
    <source>
        <dbReference type="ARBA" id="ARBA00004651"/>
    </source>
</evidence>
<keyword evidence="6" id="KW-0479">Metal-binding</keyword>
<evidence type="ECO:0000256" key="13">
    <source>
        <dbReference type="SAM" id="Phobius"/>
    </source>
</evidence>
<protein>
    <recommendedName>
        <fullName evidence="14">NarG-like domain-containing protein</fullName>
    </recommendedName>
</protein>
<evidence type="ECO:0000256" key="4">
    <source>
        <dbReference type="ARBA" id="ARBA00022617"/>
    </source>
</evidence>
<keyword evidence="3" id="KW-1003">Cell membrane</keyword>
<accession>A0A381RVL1</accession>
<dbReference type="PANTHER" id="PTHR30598">
    <property type="entry name" value="NITRATE REDUCTASE PRIVATE CHAPERONE, REDOX ENZYME MATURATION PROTEIN REMP FAMILY"/>
    <property type="match status" value="1"/>
</dbReference>
<keyword evidence="12 13" id="KW-0472">Membrane</keyword>
<keyword evidence="8 13" id="KW-1133">Transmembrane helix</keyword>
<keyword evidence="10" id="KW-0408">Iron</keyword>
<dbReference type="NCBIfam" id="TIGR00351">
    <property type="entry name" value="narI"/>
    <property type="match status" value="1"/>
</dbReference>
<sequence>MDSLNTFFFTGYPYVAVIVFLLGTIYRYRKKGFQVTSLSVQFLEGRVGFWGTVPFHWGILMILLGHLVAFIIPSAVIAWNSGPTRLSIHEGVNFTFAVALVVGLVALILRRLFHPRIRVVTTSMDLFIEFALLFQALIGCWIALNYRWGSTWFAADLSPYLWSLMMFNPQPEAVIAMPVAIRVHIIMAFSILLVFPFTRLVHILVAPFHYIWRPYQIVIWYWDRKQIRRSSTAWSEARPKNN</sequence>
<keyword evidence="9" id="KW-0560">Oxidoreductase</keyword>